<dbReference type="EMBL" id="OX459937">
    <property type="protein sequence ID" value="CAI9152660.1"/>
    <property type="molecule type" value="Genomic_DNA"/>
</dbReference>
<reference evidence="2" key="1">
    <citation type="submission" date="2023-04" db="EMBL/GenBank/DDBJ databases">
        <authorList>
            <consortium name="ELIXIR-Norway"/>
        </authorList>
    </citation>
    <scope>NUCLEOTIDE SEQUENCE [LARGE SCALE GENOMIC DNA]</scope>
</reference>
<organism evidence="2 3">
    <name type="scientific">Rangifer tarandus platyrhynchus</name>
    <name type="common">Svalbard reindeer</name>
    <dbReference type="NCBI Taxonomy" id="3082113"/>
    <lineage>
        <taxon>Eukaryota</taxon>
        <taxon>Metazoa</taxon>
        <taxon>Chordata</taxon>
        <taxon>Craniata</taxon>
        <taxon>Vertebrata</taxon>
        <taxon>Euteleostomi</taxon>
        <taxon>Mammalia</taxon>
        <taxon>Eutheria</taxon>
        <taxon>Laurasiatheria</taxon>
        <taxon>Artiodactyla</taxon>
        <taxon>Ruminantia</taxon>
        <taxon>Pecora</taxon>
        <taxon>Cervidae</taxon>
        <taxon>Odocoileinae</taxon>
        <taxon>Rangifer</taxon>
    </lineage>
</organism>
<evidence type="ECO:0000313" key="3">
    <source>
        <dbReference type="Proteomes" id="UP001176941"/>
    </source>
</evidence>
<evidence type="ECO:0000313" key="2">
    <source>
        <dbReference type="EMBL" id="CAI9152660.1"/>
    </source>
</evidence>
<proteinExistence type="predicted"/>
<evidence type="ECO:0000256" key="1">
    <source>
        <dbReference type="SAM" id="MobiDB-lite"/>
    </source>
</evidence>
<accession>A0ABN8XVG7</accession>
<dbReference type="Proteomes" id="UP001176941">
    <property type="component" value="Chromosome 1"/>
</dbReference>
<feature type="compositionally biased region" description="Basic and acidic residues" evidence="1">
    <location>
        <begin position="73"/>
        <end position="84"/>
    </location>
</feature>
<feature type="region of interest" description="Disordered" evidence="1">
    <location>
        <begin position="131"/>
        <end position="154"/>
    </location>
</feature>
<name>A0ABN8XVG7_RANTA</name>
<keyword evidence="3" id="KW-1185">Reference proteome</keyword>
<feature type="region of interest" description="Disordered" evidence="1">
    <location>
        <begin position="65"/>
        <end position="91"/>
    </location>
</feature>
<feature type="region of interest" description="Disordered" evidence="1">
    <location>
        <begin position="316"/>
        <end position="364"/>
    </location>
</feature>
<gene>
    <name evidence="2" type="ORF">MRATA1EN1_LOCUS1622</name>
</gene>
<protein>
    <submittedName>
        <fullName evidence="2">Uncharacterized protein</fullName>
    </submittedName>
</protein>
<feature type="compositionally biased region" description="Low complexity" evidence="1">
    <location>
        <begin position="351"/>
        <end position="364"/>
    </location>
</feature>
<sequence length="364" mass="37813">MEPSTDPSYSRPGPPDLLAIRCPSWRLCRPLRAPKGPAFLLPGSGAACRDPTAAGLIQELGLHFSPSFTSPEGRPEVGPGHDRPSATATEGLPLKELCKPRRVLCALPRLPLGDVRADVSAIRQEVAAGPLHQHPAGGAPSLAPVHPVASSSLPERHLPWAPPWSESAPQAPEALPGTRVAPAPAVRAAAEGRAPALAPQVRLQTAGPSRDACGVKSAARSSLTAAPRLFWERELRPWPCCSHPPSSRESGLGRGCSLLCLGPRAPAGHRCSGWGRGGPRWAPGGGRAATSCIPGQLLLLGASGACPPGRDDPGGFSWGLGLSRGKRPGSARPAAWKSRPSRLHSVERSCVRSSPVSRPSPAQS</sequence>